<proteinExistence type="inferred from homology"/>
<dbReference type="PANTHER" id="PTHR10949:SF0">
    <property type="entry name" value="LIPOYL SYNTHASE, MITOCHONDRIAL"/>
    <property type="match status" value="1"/>
</dbReference>
<evidence type="ECO:0000256" key="3">
    <source>
        <dbReference type="ARBA" id="ARBA00022679"/>
    </source>
</evidence>
<keyword evidence="7 9" id="KW-0411">Iron-sulfur</keyword>
<dbReference type="PIRSF" id="PIRSF005963">
    <property type="entry name" value="Lipoyl_synth"/>
    <property type="match status" value="1"/>
</dbReference>
<dbReference type="SFLD" id="SFLDF00271">
    <property type="entry name" value="lipoyl_synthase"/>
    <property type="match status" value="1"/>
</dbReference>
<dbReference type="EC" id="2.8.1.8" evidence="9"/>
<dbReference type="EMBL" id="FLUP01000001">
    <property type="protein sequence ID" value="SBW05227.1"/>
    <property type="molecule type" value="Genomic_DNA"/>
</dbReference>
<dbReference type="NCBIfam" id="NF009544">
    <property type="entry name" value="PRK12928.1"/>
    <property type="match status" value="1"/>
</dbReference>
<feature type="binding site" evidence="9">
    <location>
        <position position="286"/>
    </location>
    <ligand>
        <name>[4Fe-4S] cluster</name>
        <dbReference type="ChEBI" id="CHEBI:49883"/>
        <label>1</label>
    </ligand>
</feature>
<dbReference type="GO" id="GO:0046872">
    <property type="term" value="F:metal ion binding"/>
    <property type="evidence" value="ECO:0007669"/>
    <property type="project" value="UniProtKB-KW"/>
</dbReference>
<dbReference type="SUPFAM" id="SSF102114">
    <property type="entry name" value="Radical SAM enzymes"/>
    <property type="match status" value="1"/>
</dbReference>
<sequence>MTQPDSSDNSGSANAPLRKPAWLRRPLASDRRFFTTSALLNEQGLSTVCKEANCPNRQECFSSGTATFLILGETCTRNCRFCNIHPGQTSAPDPTEPQRVAQAAVTLGLRHVVVTSVTRDDLADGGSAQFAAVIQALRQALPQSSVEVLIPDFQGNADALRTVMDAKPHIINHNVETHPALYAQVRPQADYEQSLELLRRVNDCGMTAKSGLMVGLGETDAQVLEVIKDLHTVGCSIVTIGQYLPPTSQHHKLDRYVTPEQFEEYAAYGKSLGLRHVFSGPLVRSSYHAANFA</sequence>
<dbReference type="InterPro" id="IPR058240">
    <property type="entry name" value="rSAM_sf"/>
</dbReference>
<dbReference type="RefSeq" id="WP_227118055.1">
    <property type="nucleotide sequence ID" value="NZ_CABUEN010000003.1"/>
</dbReference>
<organism evidence="11">
    <name type="scientific">uncultured Desulfovibrio sp</name>
    <dbReference type="NCBI Taxonomy" id="167968"/>
    <lineage>
        <taxon>Bacteria</taxon>
        <taxon>Pseudomonadati</taxon>
        <taxon>Thermodesulfobacteriota</taxon>
        <taxon>Desulfovibrionia</taxon>
        <taxon>Desulfovibrionales</taxon>
        <taxon>Desulfovibrionaceae</taxon>
        <taxon>Desulfovibrio</taxon>
        <taxon>environmental samples</taxon>
    </lineage>
</organism>
<dbReference type="GO" id="GO:0005737">
    <property type="term" value="C:cytoplasm"/>
    <property type="evidence" value="ECO:0007669"/>
    <property type="project" value="UniProtKB-SubCell"/>
</dbReference>
<keyword evidence="5 9" id="KW-0479">Metal-binding</keyword>
<dbReference type="SFLD" id="SFLDG01058">
    <property type="entry name" value="lipoyl_synthase_like"/>
    <property type="match status" value="1"/>
</dbReference>
<evidence type="ECO:0000256" key="1">
    <source>
        <dbReference type="ARBA" id="ARBA00022485"/>
    </source>
</evidence>
<keyword evidence="4 9" id="KW-0949">S-adenosyl-L-methionine</keyword>
<comment type="subcellular location">
    <subcellularLocation>
        <location evidence="9">Cytoplasm</location>
    </subcellularLocation>
</comment>
<dbReference type="InterPro" id="IPR003698">
    <property type="entry name" value="Lipoyl_synth"/>
</dbReference>
<feature type="domain" description="Radical SAM core" evidence="10">
    <location>
        <begin position="61"/>
        <end position="275"/>
    </location>
</feature>
<feature type="binding site" evidence="9">
    <location>
        <position position="49"/>
    </location>
    <ligand>
        <name>[4Fe-4S] cluster</name>
        <dbReference type="ChEBI" id="CHEBI:49883"/>
        <label>1</label>
    </ligand>
</feature>
<dbReference type="SMART" id="SM00729">
    <property type="entry name" value="Elp3"/>
    <property type="match status" value="1"/>
</dbReference>
<gene>
    <name evidence="9 11" type="primary">lipA</name>
    <name evidence="11" type="ORF">KM92DES2_12027</name>
</gene>
<name>A0A212K0M8_9BACT</name>
<evidence type="ECO:0000256" key="9">
    <source>
        <dbReference type="HAMAP-Rule" id="MF_00206"/>
    </source>
</evidence>
<comment type="function">
    <text evidence="9">Catalyzes the radical-mediated insertion of two sulfur atoms into the C-6 and C-8 positions of the octanoyl moiety bound to the lipoyl domains of lipoate-dependent enzymes, thereby converting the octanoylated domains into lipoylated derivatives.</text>
</comment>
<dbReference type="GO" id="GO:0016992">
    <property type="term" value="F:lipoate synthase activity"/>
    <property type="evidence" value="ECO:0007669"/>
    <property type="project" value="UniProtKB-UniRule"/>
</dbReference>
<evidence type="ECO:0000256" key="5">
    <source>
        <dbReference type="ARBA" id="ARBA00022723"/>
    </source>
</evidence>
<dbReference type="FunFam" id="3.20.20.70:FF:000186">
    <property type="entry name" value="Lipoyl synthase"/>
    <property type="match status" value="1"/>
</dbReference>
<dbReference type="GO" id="GO:0051539">
    <property type="term" value="F:4 iron, 4 sulfur cluster binding"/>
    <property type="evidence" value="ECO:0007669"/>
    <property type="project" value="UniProtKB-UniRule"/>
</dbReference>
<keyword evidence="2 9" id="KW-0963">Cytoplasm</keyword>
<feature type="binding site" evidence="9">
    <location>
        <position position="75"/>
    </location>
    <ligand>
        <name>[4Fe-4S] cluster</name>
        <dbReference type="ChEBI" id="CHEBI:49883"/>
        <label>2</label>
        <note>4Fe-4S-S-AdoMet</note>
    </ligand>
</feature>
<dbReference type="SFLD" id="SFLDS00029">
    <property type="entry name" value="Radical_SAM"/>
    <property type="match status" value="1"/>
</dbReference>
<evidence type="ECO:0000256" key="4">
    <source>
        <dbReference type="ARBA" id="ARBA00022691"/>
    </source>
</evidence>
<feature type="binding site" evidence="9">
    <location>
        <position position="79"/>
    </location>
    <ligand>
        <name>[4Fe-4S] cluster</name>
        <dbReference type="ChEBI" id="CHEBI:49883"/>
        <label>2</label>
        <note>4Fe-4S-S-AdoMet</note>
    </ligand>
</feature>
<dbReference type="PROSITE" id="PS51918">
    <property type="entry name" value="RADICAL_SAM"/>
    <property type="match status" value="1"/>
</dbReference>
<feature type="binding site" evidence="9">
    <location>
        <position position="60"/>
    </location>
    <ligand>
        <name>[4Fe-4S] cluster</name>
        <dbReference type="ChEBI" id="CHEBI:49883"/>
        <label>1</label>
    </ligand>
</feature>
<evidence type="ECO:0000256" key="7">
    <source>
        <dbReference type="ARBA" id="ARBA00023014"/>
    </source>
</evidence>
<comment type="pathway">
    <text evidence="9">Protein modification; protein lipoylation via endogenous pathway; protein N(6)-(lipoyl)lysine from octanoyl-[acyl-carrier-protein]: step 2/2.</text>
</comment>
<comment type="catalytic activity">
    <reaction evidence="8 9">
        <text>[[Fe-S] cluster scaffold protein carrying a second [4Fe-4S](2+) cluster] + N(6)-octanoyl-L-lysyl-[protein] + 2 oxidized [2Fe-2S]-[ferredoxin] + 2 S-adenosyl-L-methionine + 4 H(+) = [[Fe-S] cluster scaffold protein] + N(6)-[(R)-dihydrolipoyl]-L-lysyl-[protein] + 4 Fe(3+) + 2 hydrogen sulfide + 2 5'-deoxyadenosine + 2 L-methionine + 2 reduced [2Fe-2S]-[ferredoxin]</text>
        <dbReference type="Rhea" id="RHEA:16585"/>
        <dbReference type="Rhea" id="RHEA-COMP:9928"/>
        <dbReference type="Rhea" id="RHEA-COMP:10000"/>
        <dbReference type="Rhea" id="RHEA-COMP:10001"/>
        <dbReference type="Rhea" id="RHEA-COMP:10475"/>
        <dbReference type="Rhea" id="RHEA-COMP:14568"/>
        <dbReference type="Rhea" id="RHEA-COMP:14569"/>
        <dbReference type="ChEBI" id="CHEBI:15378"/>
        <dbReference type="ChEBI" id="CHEBI:17319"/>
        <dbReference type="ChEBI" id="CHEBI:29034"/>
        <dbReference type="ChEBI" id="CHEBI:29919"/>
        <dbReference type="ChEBI" id="CHEBI:33722"/>
        <dbReference type="ChEBI" id="CHEBI:33737"/>
        <dbReference type="ChEBI" id="CHEBI:33738"/>
        <dbReference type="ChEBI" id="CHEBI:57844"/>
        <dbReference type="ChEBI" id="CHEBI:59789"/>
        <dbReference type="ChEBI" id="CHEBI:78809"/>
        <dbReference type="ChEBI" id="CHEBI:83100"/>
        <dbReference type="EC" id="2.8.1.8"/>
    </reaction>
</comment>
<dbReference type="InterPro" id="IPR007197">
    <property type="entry name" value="rSAM"/>
</dbReference>
<accession>A0A212K0M8</accession>
<dbReference type="Pfam" id="PF04055">
    <property type="entry name" value="Radical_SAM"/>
    <property type="match status" value="1"/>
</dbReference>
<comment type="cofactor">
    <cofactor evidence="9">
        <name>[4Fe-4S] cluster</name>
        <dbReference type="ChEBI" id="CHEBI:49883"/>
    </cofactor>
    <text evidence="9">Binds 2 [4Fe-4S] clusters per subunit. One cluster is coordinated with 3 cysteines and an exchangeable S-adenosyl-L-methionine.</text>
</comment>
<keyword evidence="3 9" id="KW-0808">Transferase</keyword>
<dbReference type="InterPro" id="IPR006638">
    <property type="entry name" value="Elp3/MiaA/NifB-like_rSAM"/>
</dbReference>
<reference evidence="11" key="1">
    <citation type="submission" date="2016-04" db="EMBL/GenBank/DDBJ databases">
        <authorList>
            <person name="Evans L.H."/>
            <person name="Alamgir A."/>
            <person name="Owens N."/>
            <person name="Weber N.D."/>
            <person name="Virtaneva K."/>
            <person name="Barbian K."/>
            <person name="Babar A."/>
            <person name="Rosenke K."/>
        </authorList>
    </citation>
    <scope>NUCLEOTIDE SEQUENCE</scope>
    <source>
        <strain evidence="11">92-2</strain>
    </source>
</reference>
<evidence type="ECO:0000313" key="11">
    <source>
        <dbReference type="EMBL" id="SBW05227.1"/>
    </source>
</evidence>
<keyword evidence="1 9" id="KW-0004">4Fe-4S</keyword>
<dbReference type="AlphaFoldDB" id="A0A212K0M8"/>
<dbReference type="PANTHER" id="PTHR10949">
    <property type="entry name" value="LIPOYL SYNTHASE"/>
    <property type="match status" value="1"/>
</dbReference>
<feature type="binding site" evidence="9">
    <location>
        <position position="54"/>
    </location>
    <ligand>
        <name>[4Fe-4S] cluster</name>
        <dbReference type="ChEBI" id="CHEBI:49883"/>
        <label>1</label>
    </ligand>
</feature>
<dbReference type="CDD" id="cd01335">
    <property type="entry name" value="Radical_SAM"/>
    <property type="match status" value="1"/>
</dbReference>
<evidence type="ECO:0000259" key="10">
    <source>
        <dbReference type="PROSITE" id="PS51918"/>
    </source>
</evidence>
<protein>
    <recommendedName>
        <fullName evidence="9">Lipoyl synthase</fullName>
        <ecNumber evidence="9">2.8.1.8</ecNumber>
    </recommendedName>
    <alternativeName>
        <fullName evidence="9">Lip-syn</fullName>
        <shortName evidence="9">LS</shortName>
    </alternativeName>
    <alternativeName>
        <fullName evidence="9">Lipoate synthase</fullName>
    </alternativeName>
    <alternativeName>
        <fullName evidence="9">Lipoic acid synthase</fullName>
    </alternativeName>
    <alternativeName>
        <fullName evidence="9">Sulfur insertion protein LipA</fullName>
    </alternativeName>
</protein>
<evidence type="ECO:0000256" key="6">
    <source>
        <dbReference type="ARBA" id="ARBA00023004"/>
    </source>
</evidence>
<comment type="similarity">
    <text evidence="9">Belongs to the radical SAM superfamily. Lipoyl synthase family.</text>
</comment>
<dbReference type="NCBIfam" id="TIGR00510">
    <property type="entry name" value="lipA"/>
    <property type="match status" value="1"/>
</dbReference>
<evidence type="ECO:0000256" key="8">
    <source>
        <dbReference type="ARBA" id="ARBA00047326"/>
    </source>
</evidence>
<dbReference type="GO" id="GO:0009249">
    <property type="term" value="P:protein lipoylation"/>
    <property type="evidence" value="ECO:0007669"/>
    <property type="project" value="UniProtKB-UniRule"/>
</dbReference>
<dbReference type="UniPathway" id="UPA00538">
    <property type="reaction ID" value="UER00593"/>
</dbReference>
<dbReference type="NCBIfam" id="NF004019">
    <property type="entry name" value="PRK05481.1"/>
    <property type="match status" value="1"/>
</dbReference>
<feature type="binding site" evidence="9">
    <location>
        <position position="82"/>
    </location>
    <ligand>
        <name>[4Fe-4S] cluster</name>
        <dbReference type="ChEBI" id="CHEBI:49883"/>
        <label>2</label>
        <note>4Fe-4S-S-AdoMet</note>
    </ligand>
</feature>
<dbReference type="Gene3D" id="3.20.20.70">
    <property type="entry name" value="Aldolase class I"/>
    <property type="match status" value="1"/>
</dbReference>
<dbReference type="InterPro" id="IPR013785">
    <property type="entry name" value="Aldolase_TIM"/>
</dbReference>
<dbReference type="HAMAP" id="MF_00206">
    <property type="entry name" value="Lipoyl_synth"/>
    <property type="match status" value="1"/>
</dbReference>
<evidence type="ECO:0000256" key="2">
    <source>
        <dbReference type="ARBA" id="ARBA00022490"/>
    </source>
</evidence>
<keyword evidence="6 9" id="KW-0408">Iron</keyword>